<evidence type="ECO:0000313" key="2">
    <source>
        <dbReference type="Proteomes" id="UP001277471"/>
    </source>
</evidence>
<keyword evidence="1" id="KW-0067">ATP-binding</keyword>
<organism evidence="1 2">
    <name type="scientific">Azospirillum brasilense</name>
    <dbReference type="NCBI Taxonomy" id="192"/>
    <lineage>
        <taxon>Bacteria</taxon>
        <taxon>Pseudomonadati</taxon>
        <taxon>Pseudomonadota</taxon>
        <taxon>Alphaproteobacteria</taxon>
        <taxon>Rhodospirillales</taxon>
        <taxon>Azospirillaceae</taxon>
        <taxon>Azospirillum</taxon>
    </lineage>
</organism>
<gene>
    <name evidence="1" type="ORF">SIM66_02460</name>
</gene>
<keyword evidence="2" id="KW-1185">Reference proteome</keyword>
<proteinExistence type="predicted"/>
<accession>A0ABU4NYQ7</accession>
<evidence type="ECO:0000313" key="1">
    <source>
        <dbReference type="EMBL" id="MDX5950076.1"/>
    </source>
</evidence>
<keyword evidence="1" id="KW-0547">Nucleotide-binding</keyword>
<dbReference type="GO" id="GO:0005524">
    <property type="term" value="F:ATP binding"/>
    <property type="evidence" value="ECO:0007669"/>
    <property type="project" value="UniProtKB-KW"/>
</dbReference>
<dbReference type="Proteomes" id="UP001277471">
    <property type="component" value="Unassembled WGS sequence"/>
</dbReference>
<protein>
    <submittedName>
        <fullName evidence="1">ATP-binding protein</fullName>
    </submittedName>
</protein>
<dbReference type="EMBL" id="JAWXYC010000001">
    <property type="protein sequence ID" value="MDX5950076.1"/>
    <property type="molecule type" value="Genomic_DNA"/>
</dbReference>
<sequence length="107" mass="10962">MPAADTDALQPSALRDADHLTAIIDLNERLFFAPDLPAVVSILRAAARRLTGADGVTIVLRDGELFIVKTLADHLGHPIVVTSRPGAGTTISVALPLAGSVASSIGG</sequence>
<reference evidence="1 2" key="1">
    <citation type="submission" date="2023-11" db="EMBL/GenBank/DDBJ databases">
        <title>MicrobeMod: A computational toolkit for identifying prokaryotic methylation and restriction-modification with nanopore sequencing.</title>
        <authorList>
            <person name="Crits-Christoph A."/>
            <person name="Kang S.C."/>
            <person name="Lee H."/>
            <person name="Ostrov N."/>
        </authorList>
    </citation>
    <scope>NUCLEOTIDE SEQUENCE [LARGE SCALE GENOMIC DNA]</scope>
    <source>
        <strain evidence="1 2">ATCC 29145</strain>
    </source>
</reference>
<name>A0ABU4NYQ7_AZOBR</name>
<dbReference type="SUPFAM" id="SSF55874">
    <property type="entry name" value="ATPase domain of HSP90 chaperone/DNA topoisomerase II/histidine kinase"/>
    <property type="match status" value="1"/>
</dbReference>
<dbReference type="RefSeq" id="WP_035680903.1">
    <property type="nucleotide sequence ID" value="NZ_CP032342.1"/>
</dbReference>
<dbReference type="InterPro" id="IPR036890">
    <property type="entry name" value="HATPase_C_sf"/>
</dbReference>
<comment type="caution">
    <text evidence="1">The sequence shown here is derived from an EMBL/GenBank/DDBJ whole genome shotgun (WGS) entry which is preliminary data.</text>
</comment>
<dbReference type="GeneID" id="62009376"/>